<organism evidence="10 11">
    <name type="scientific">Nephila pilipes</name>
    <name type="common">Giant wood spider</name>
    <name type="synonym">Nephila maculata</name>
    <dbReference type="NCBI Taxonomy" id="299642"/>
    <lineage>
        <taxon>Eukaryota</taxon>
        <taxon>Metazoa</taxon>
        <taxon>Ecdysozoa</taxon>
        <taxon>Arthropoda</taxon>
        <taxon>Chelicerata</taxon>
        <taxon>Arachnida</taxon>
        <taxon>Araneae</taxon>
        <taxon>Araneomorphae</taxon>
        <taxon>Entelegynae</taxon>
        <taxon>Araneoidea</taxon>
        <taxon>Nephilidae</taxon>
        <taxon>Nephila</taxon>
    </lineage>
</organism>
<keyword evidence="7" id="KW-0528">Neurotoxin</keyword>
<dbReference type="GO" id="GO:0006887">
    <property type="term" value="P:exocytosis"/>
    <property type="evidence" value="ECO:0007669"/>
    <property type="project" value="UniProtKB-KW"/>
</dbReference>
<evidence type="ECO:0000256" key="6">
    <source>
        <dbReference type="ARBA" id="ARBA00022656"/>
    </source>
</evidence>
<keyword evidence="5" id="KW-1052">Target cell membrane</keyword>
<keyword evidence="9" id="KW-0472">Membrane</keyword>
<evidence type="ECO:0000256" key="1">
    <source>
        <dbReference type="ARBA" id="ARBA00004175"/>
    </source>
</evidence>
<dbReference type="InterPro" id="IPR036770">
    <property type="entry name" value="Ankyrin_rpt-contain_sf"/>
</dbReference>
<reference evidence="10" key="1">
    <citation type="submission" date="2020-08" db="EMBL/GenBank/DDBJ databases">
        <title>Multicomponent nature underlies the extraordinary mechanical properties of spider dragline silk.</title>
        <authorList>
            <person name="Kono N."/>
            <person name="Nakamura H."/>
            <person name="Mori M."/>
            <person name="Yoshida Y."/>
            <person name="Ohtoshi R."/>
            <person name="Malay A.D."/>
            <person name="Moran D.A.P."/>
            <person name="Tomita M."/>
            <person name="Numata K."/>
            <person name="Arakawa K."/>
        </authorList>
    </citation>
    <scope>NUCLEOTIDE SEQUENCE</scope>
</reference>
<evidence type="ECO:0000256" key="3">
    <source>
        <dbReference type="ARBA" id="ARBA00022483"/>
    </source>
</evidence>
<keyword evidence="11" id="KW-1185">Reference proteome</keyword>
<evidence type="ECO:0000256" key="4">
    <source>
        <dbReference type="ARBA" id="ARBA00022525"/>
    </source>
</evidence>
<protein>
    <submittedName>
        <fullName evidence="10">Uncharacterized protein</fullName>
    </submittedName>
</protein>
<accession>A0A8X6UGJ9</accession>
<comment type="subcellular location">
    <subcellularLocation>
        <location evidence="2">Secreted</location>
    </subcellularLocation>
    <subcellularLocation>
        <location evidence="1">Target cell membrane</location>
    </subcellularLocation>
</comment>
<name>A0A8X6UGJ9_NEPPI</name>
<dbReference type="Gene3D" id="1.25.40.20">
    <property type="entry name" value="Ankyrin repeat-containing domain"/>
    <property type="match status" value="1"/>
</dbReference>
<dbReference type="Proteomes" id="UP000887013">
    <property type="component" value="Unassembled WGS sequence"/>
</dbReference>
<keyword evidence="9" id="KW-1053">Target membrane</keyword>
<keyword evidence="3" id="KW-0268">Exocytosis</keyword>
<evidence type="ECO:0000313" key="11">
    <source>
        <dbReference type="Proteomes" id="UP000887013"/>
    </source>
</evidence>
<dbReference type="EMBL" id="BMAW01078783">
    <property type="protein sequence ID" value="GFU12369.1"/>
    <property type="molecule type" value="Genomic_DNA"/>
</dbReference>
<gene>
    <name evidence="10" type="ORF">NPIL_138411</name>
</gene>
<dbReference type="GO" id="GO:0090729">
    <property type="term" value="F:toxin activity"/>
    <property type="evidence" value="ECO:0007669"/>
    <property type="project" value="UniProtKB-KW"/>
</dbReference>
<keyword evidence="4" id="KW-0964">Secreted</keyword>
<dbReference type="AlphaFoldDB" id="A0A8X6UGJ9"/>
<evidence type="ECO:0000256" key="9">
    <source>
        <dbReference type="ARBA" id="ARBA00023298"/>
    </source>
</evidence>
<evidence type="ECO:0000256" key="8">
    <source>
        <dbReference type="ARBA" id="ARBA00023028"/>
    </source>
</evidence>
<evidence type="ECO:0000256" key="7">
    <source>
        <dbReference type="ARBA" id="ARBA00022699"/>
    </source>
</evidence>
<keyword evidence="8" id="KW-0638">Presynaptic neurotoxin</keyword>
<evidence type="ECO:0000256" key="5">
    <source>
        <dbReference type="ARBA" id="ARBA00022537"/>
    </source>
</evidence>
<keyword evidence="6" id="KW-0800">Toxin</keyword>
<dbReference type="GO" id="GO:0005576">
    <property type="term" value="C:extracellular region"/>
    <property type="evidence" value="ECO:0007669"/>
    <property type="project" value="UniProtKB-SubCell"/>
</dbReference>
<dbReference type="OrthoDB" id="6463203at2759"/>
<dbReference type="GO" id="GO:0044218">
    <property type="term" value="C:other organism cell membrane"/>
    <property type="evidence" value="ECO:0007669"/>
    <property type="project" value="UniProtKB-KW"/>
</dbReference>
<sequence length="284" mass="32733">MLADLYEPRSNETKLRISIALKSEKLFRFLFFQEEPPTNPSIITVCNFALMSDDQKRLVLQNIKDIKLNSVLHIAVKTNDYSLVKKILDFDVNQAEVRNLKGKFPSDYCKSHETMDLFLNLFPHRLRIVKRNVYHSNNVVIDKFPELLELMNDENNHTILRMNEIVLQGNSVLKTYGVNAFNKISTRARDHLKNTIWHACVNSSASVEYLETLFPYLNSSIINERNVFGDTPLHVAQSRKLKKLLVKHGAHSDCLNLEGIIAYKIILNLQCIANFTKSETEIVD</sequence>
<evidence type="ECO:0000313" key="10">
    <source>
        <dbReference type="EMBL" id="GFU12369.1"/>
    </source>
</evidence>
<comment type="caution">
    <text evidence="10">The sequence shown here is derived from an EMBL/GenBank/DDBJ whole genome shotgun (WGS) entry which is preliminary data.</text>
</comment>
<dbReference type="GO" id="GO:0044231">
    <property type="term" value="C:host cell presynaptic membrane"/>
    <property type="evidence" value="ECO:0007669"/>
    <property type="project" value="UniProtKB-KW"/>
</dbReference>
<evidence type="ECO:0000256" key="2">
    <source>
        <dbReference type="ARBA" id="ARBA00004613"/>
    </source>
</evidence>
<dbReference type="SUPFAM" id="SSF48403">
    <property type="entry name" value="Ankyrin repeat"/>
    <property type="match status" value="1"/>
</dbReference>
<proteinExistence type="predicted"/>